<feature type="transmembrane region" description="Helical" evidence="7">
    <location>
        <begin position="49"/>
        <end position="72"/>
    </location>
</feature>
<evidence type="ECO:0000256" key="1">
    <source>
        <dbReference type="ARBA" id="ARBA00004141"/>
    </source>
</evidence>
<feature type="region of interest" description="Disordered" evidence="6">
    <location>
        <begin position="273"/>
        <end position="305"/>
    </location>
</feature>
<sequence>MASEQARADETQVPTALAIVTIFTVLSCACVALRLYTRRIILRNVGADDYVIIVAQVLNFGVAAGNYAMLTAGGAGRHIEFVEDKLTVFSEILLAAILIYNATQIAIKISLLLQYRKIFPGRNMRIICNWGTAFLIMWGAAQQVFTPFICTFTAITHIPQGVCVGNNTLAALNAVMNVVTDFLILIIPFKPVLQLQISMLRKVYLLAILCMGLGVCIISAIRLDMLIGPQYDWNDITWQIGTVAFLSTLETSLGIMCACIPTLRPLVKRFSPKMAGSSGKDQSTTANQFGTKRETRYTSNGPLKSKTTHDNAIYIQKDVHFQSTTELRDVSPKDPYQVSQRSSDDISL</sequence>
<dbReference type="PROSITE" id="PS51257">
    <property type="entry name" value="PROKAR_LIPOPROTEIN"/>
    <property type="match status" value="1"/>
</dbReference>
<proteinExistence type="inferred from homology"/>
<evidence type="ECO:0000313" key="10">
    <source>
        <dbReference type="EMBL" id="EMD92120.1"/>
    </source>
</evidence>
<accession>M2SSN4</accession>
<gene>
    <name evidence="10" type="ORF">COCHEDRAFT_1173710</name>
    <name evidence="9" type="ORF">COCHEDRAFT_1226604</name>
</gene>
<feature type="transmembrane region" description="Helical" evidence="7">
    <location>
        <begin position="170"/>
        <end position="191"/>
    </location>
</feature>
<feature type="transmembrane region" description="Helical" evidence="7">
    <location>
        <begin position="92"/>
        <end position="113"/>
    </location>
</feature>
<dbReference type="InterPro" id="IPR049326">
    <property type="entry name" value="Rhodopsin_dom_fungi"/>
</dbReference>
<dbReference type="AlphaFoldDB" id="M2SSN4"/>
<dbReference type="eggNOG" id="ENOG502SNZ8">
    <property type="taxonomic scope" value="Eukaryota"/>
</dbReference>
<evidence type="ECO:0000256" key="3">
    <source>
        <dbReference type="ARBA" id="ARBA00022989"/>
    </source>
</evidence>
<feature type="transmembrane region" description="Helical" evidence="7">
    <location>
        <begin position="134"/>
        <end position="158"/>
    </location>
</feature>
<dbReference type="GO" id="GO:0016020">
    <property type="term" value="C:membrane"/>
    <property type="evidence" value="ECO:0007669"/>
    <property type="project" value="UniProtKB-SubCell"/>
</dbReference>
<keyword evidence="2 7" id="KW-0812">Transmembrane</keyword>
<keyword evidence="11" id="KW-1185">Reference proteome</keyword>
<dbReference type="OrthoDB" id="444631at2759"/>
<dbReference type="InterPro" id="IPR052337">
    <property type="entry name" value="SAT4-like"/>
</dbReference>
<feature type="region of interest" description="Disordered" evidence="6">
    <location>
        <begin position="326"/>
        <end position="348"/>
    </location>
</feature>
<evidence type="ECO:0000256" key="4">
    <source>
        <dbReference type="ARBA" id="ARBA00023136"/>
    </source>
</evidence>
<feature type="domain" description="Rhodopsin" evidence="8">
    <location>
        <begin position="33"/>
        <end position="269"/>
    </location>
</feature>
<evidence type="ECO:0000259" key="8">
    <source>
        <dbReference type="Pfam" id="PF20684"/>
    </source>
</evidence>
<feature type="transmembrane region" description="Helical" evidence="7">
    <location>
        <begin position="203"/>
        <end position="223"/>
    </location>
</feature>
<dbReference type="PANTHER" id="PTHR33048">
    <property type="entry name" value="PTH11-LIKE INTEGRAL MEMBRANE PROTEIN (AFU_ORTHOLOGUE AFUA_5G11245)"/>
    <property type="match status" value="1"/>
</dbReference>
<feature type="transmembrane region" description="Helical" evidence="7">
    <location>
        <begin position="243"/>
        <end position="263"/>
    </location>
</feature>
<comment type="subcellular location">
    <subcellularLocation>
        <location evidence="1">Membrane</location>
        <topology evidence="1">Multi-pass membrane protein</topology>
    </subcellularLocation>
</comment>
<evidence type="ECO:0000313" key="11">
    <source>
        <dbReference type="Proteomes" id="UP000016936"/>
    </source>
</evidence>
<dbReference type="HOGENOM" id="CLU_028200_0_2_1"/>
<name>M2SSN4_COCH5</name>
<evidence type="ECO:0000256" key="2">
    <source>
        <dbReference type="ARBA" id="ARBA00022692"/>
    </source>
</evidence>
<keyword evidence="4 7" id="KW-0472">Membrane</keyword>
<evidence type="ECO:0000313" key="9">
    <source>
        <dbReference type="EMBL" id="EMD88335.1"/>
    </source>
</evidence>
<reference evidence="9 11" key="1">
    <citation type="journal article" date="2012" name="PLoS Pathog.">
        <title>Diverse lifestyles and strategies of plant pathogenesis encoded in the genomes of eighteen Dothideomycetes fungi.</title>
        <authorList>
            <person name="Ohm R.A."/>
            <person name="Feau N."/>
            <person name="Henrissat B."/>
            <person name="Schoch C.L."/>
            <person name="Horwitz B.A."/>
            <person name="Barry K.W."/>
            <person name="Condon B.J."/>
            <person name="Copeland A.C."/>
            <person name="Dhillon B."/>
            <person name="Glaser F."/>
            <person name="Hesse C.N."/>
            <person name="Kosti I."/>
            <person name="LaButti K."/>
            <person name="Lindquist E.A."/>
            <person name="Lucas S."/>
            <person name="Salamov A.A."/>
            <person name="Bradshaw R.E."/>
            <person name="Ciuffetti L."/>
            <person name="Hamelin R.C."/>
            <person name="Kema G.H.J."/>
            <person name="Lawrence C."/>
            <person name="Scott J.A."/>
            <person name="Spatafora J.W."/>
            <person name="Turgeon B.G."/>
            <person name="de Wit P.J.G.M."/>
            <person name="Zhong S."/>
            <person name="Goodwin S.B."/>
            <person name="Grigoriev I.V."/>
        </authorList>
    </citation>
    <scope>NUCLEOTIDE SEQUENCE [LARGE SCALE GENOMIC DNA]</scope>
    <source>
        <strain evidence="9">C5</strain>
        <strain evidence="11">C5 / ATCC 48332 / race O</strain>
    </source>
</reference>
<dbReference type="Proteomes" id="UP000016936">
    <property type="component" value="Unassembled WGS sequence"/>
</dbReference>
<comment type="similarity">
    <text evidence="5">Belongs to the SAT4 family.</text>
</comment>
<evidence type="ECO:0000256" key="5">
    <source>
        <dbReference type="ARBA" id="ARBA00038359"/>
    </source>
</evidence>
<evidence type="ECO:0000256" key="6">
    <source>
        <dbReference type="SAM" id="MobiDB-lite"/>
    </source>
</evidence>
<feature type="compositionally biased region" description="Polar residues" evidence="6">
    <location>
        <begin position="337"/>
        <end position="348"/>
    </location>
</feature>
<organism evidence="9 11">
    <name type="scientific">Cochliobolus heterostrophus (strain C5 / ATCC 48332 / race O)</name>
    <name type="common">Southern corn leaf blight fungus</name>
    <name type="synonym">Bipolaris maydis</name>
    <dbReference type="NCBI Taxonomy" id="701091"/>
    <lineage>
        <taxon>Eukaryota</taxon>
        <taxon>Fungi</taxon>
        <taxon>Dikarya</taxon>
        <taxon>Ascomycota</taxon>
        <taxon>Pezizomycotina</taxon>
        <taxon>Dothideomycetes</taxon>
        <taxon>Pleosporomycetidae</taxon>
        <taxon>Pleosporales</taxon>
        <taxon>Pleosporineae</taxon>
        <taxon>Pleosporaceae</taxon>
        <taxon>Bipolaris</taxon>
    </lineage>
</organism>
<feature type="transmembrane region" description="Helical" evidence="7">
    <location>
        <begin position="16"/>
        <end position="37"/>
    </location>
</feature>
<reference evidence="11" key="3">
    <citation type="journal article" date="2013" name="PLoS Genet.">
        <title>Comparative genome structure, secondary metabolite, and effector coding capacity across Cochliobolus pathogens.</title>
        <authorList>
            <person name="Condon B.J."/>
            <person name="Leng Y."/>
            <person name="Wu D."/>
            <person name="Bushley K.E."/>
            <person name="Ohm R.A."/>
            <person name="Otillar R."/>
            <person name="Martin J."/>
            <person name="Schackwitz W."/>
            <person name="Grimwood J."/>
            <person name="MohdZainudin N."/>
            <person name="Xue C."/>
            <person name="Wang R."/>
            <person name="Manning V.A."/>
            <person name="Dhillon B."/>
            <person name="Tu Z.J."/>
            <person name="Steffenson B.J."/>
            <person name="Salamov A."/>
            <person name="Sun H."/>
            <person name="Lowry S."/>
            <person name="LaButti K."/>
            <person name="Han J."/>
            <person name="Copeland A."/>
            <person name="Lindquist E."/>
            <person name="Barry K."/>
            <person name="Schmutz J."/>
            <person name="Baker S.E."/>
            <person name="Ciuffetti L.M."/>
            <person name="Grigoriev I.V."/>
            <person name="Zhong S."/>
            <person name="Turgeon B.G."/>
        </authorList>
    </citation>
    <scope>NUCLEOTIDE SEQUENCE [LARGE SCALE GENOMIC DNA]</scope>
    <source>
        <strain evidence="11">C5 / ATCC 48332 / race O</strain>
    </source>
</reference>
<dbReference type="EMBL" id="KB445575">
    <property type="protein sequence ID" value="EMD92120.1"/>
    <property type="molecule type" value="Genomic_DNA"/>
</dbReference>
<feature type="compositionally biased region" description="Polar residues" evidence="6">
    <location>
        <begin position="279"/>
        <end position="290"/>
    </location>
</feature>
<reference evidence="9" key="2">
    <citation type="submission" date="2012-06" db="EMBL/GenBank/DDBJ databases">
        <title>Comparative genome structure, secondary metabolite and effector coding capacity across Cochliobolus pathogens.</title>
        <authorList>
            <consortium name="US DOE Joint Genome Institute (JGI-PGF)"/>
            <person name="Condon B.J."/>
            <person name="Leng Y."/>
            <person name="Wu D."/>
            <person name="Bushley K.E."/>
            <person name="Ohm R.A."/>
            <person name="Otillar R."/>
            <person name="Martin J."/>
            <person name="Schackwitz W."/>
            <person name="Grimwood J."/>
            <person name="MohdZainudin N."/>
            <person name="Xue C."/>
            <person name="Wang R."/>
            <person name="Dhillon B."/>
            <person name="Tu Z.J."/>
            <person name="Steffenson B.J."/>
            <person name="Salamov A."/>
            <person name="Sun H."/>
            <person name="Lowry S."/>
            <person name="LaButti K."/>
            <person name="Han J."/>
            <person name="Copeland A."/>
            <person name="Lindquist E."/>
            <person name="Lucas S."/>
            <person name="Barry K."/>
            <person name="Schmutz J."/>
            <person name="Baker S."/>
            <person name="Grigoriev I.V."/>
            <person name="Zhong S."/>
            <person name="Turgeon B.G."/>
        </authorList>
    </citation>
    <scope>NUCLEOTIDE SEQUENCE</scope>
    <source>
        <strain evidence="9">C5</strain>
    </source>
</reference>
<dbReference type="OMA" id="FLVCCRP"/>
<dbReference type="EMBL" id="KB445580">
    <property type="protein sequence ID" value="EMD88335.1"/>
    <property type="molecule type" value="Genomic_DNA"/>
</dbReference>
<dbReference type="Pfam" id="PF20684">
    <property type="entry name" value="Fung_rhodopsin"/>
    <property type="match status" value="1"/>
</dbReference>
<keyword evidence="3 7" id="KW-1133">Transmembrane helix</keyword>
<protein>
    <recommendedName>
        <fullName evidence="8">Rhodopsin domain-containing protein</fullName>
    </recommendedName>
</protein>
<evidence type="ECO:0000256" key="7">
    <source>
        <dbReference type="SAM" id="Phobius"/>
    </source>
</evidence>
<dbReference type="PANTHER" id="PTHR33048:SF47">
    <property type="entry name" value="INTEGRAL MEMBRANE PROTEIN-RELATED"/>
    <property type="match status" value="1"/>
</dbReference>